<sequence>MKLFTKYMTRNDCYTAGRKITPKGIMVHSTAVPGVMAAEWFSR</sequence>
<evidence type="ECO:0000313" key="1">
    <source>
        <dbReference type="EMBL" id="CEP78452.1"/>
    </source>
</evidence>
<organism evidence="1 2">
    <name type="scientific">Defluviitoga tunisiensis</name>
    <dbReference type="NCBI Taxonomy" id="1006576"/>
    <lineage>
        <taxon>Bacteria</taxon>
        <taxon>Thermotogati</taxon>
        <taxon>Thermotogota</taxon>
        <taxon>Thermotogae</taxon>
        <taxon>Petrotogales</taxon>
        <taxon>Petrotogaceae</taxon>
        <taxon>Defluviitoga</taxon>
    </lineage>
</organism>
<dbReference type="KEGG" id="dtn:DTL3_1148"/>
<dbReference type="AlphaFoldDB" id="A0A0C7NRH1"/>
<proteinExistence type="predicted"/>
<dbReference type="GO" id="GO:0009253">
    <property type="term" value="P:peptidoglycan catabolic process"/>
    <property type="evidence" value="ECO:0007669"/>
    <property type="project" value="InterPro"/>
</dbReference>
<dbReference type="Proteomes" id="UP000032809">
    <property type="component" value="Chromosome I"/>
</dbReference>
<dbReference type="HOGENOM" id="CLU_3232542_0_0_0"/>
<evidence type="ECO:0000313" key="2">
    <source>
        <dbReference type="Proteomes" id="UP000032809"/>
    </source>
</evidence>
<reference evidence="2" key="1">
    <citation type="submission" date="2014-11" db="EMBL/GenBank/DDBJ databases">
        <authorList>
            <person name="Wibberg D."/>
        </authorList>
    </citation>
    <scope>NUCLEOTIDE SEQUENCE [LARGE SCALE GENOMIC DNA]</scope>
    <source>
        <strain evidence="2">L3</strain>
    </source>
</reference>
<gene>
    <name evidence="1" type="ORF">DTL3_1148</name>
</gene>
<dbReference type="STRING" id="1006576.DTL3_1148"/>
<dbReference type="InterPro" id="IPR036505">
    <property type="entry name" value="Amidase/PGRP_sf"/>
</dbReference>
<dbReference type="GO" id="GO:0008745">
    <property type="term" value="F:N-acetylmuramoyl-L-alanine amidase activity"/>
    <property type="evidence" value="ECO:0007669"/>
    <property type="project" value="InterPro"/>
</dbReference>
<protein>
    <recommendedName>
        <fullName evidence="3">N-acetylmuramoyl-L-alanine amidase</fullName>
    </recommendedName>
</protein>
<name>A0A0C7NRH1_DEFTU</name>
<dbReference type="EMBL" id="LN824141">
    <property type="protein sequence ID" value="CEP78452.1"/>
    <property type="molecule type" value="Genomic_DNA"/>
</dbReference>
<evidence type="ECO:0008006" key="3">
    <source>
        <dbReference type="Google" id="ProtNLM"/>
    </source>
</evidence>
<dbReference type="PATRIC" id="fig|1006576.9.peg.1150"/>
<keyword evidence="2" id="KW-1185">Reference proteome</keyword>
<accession>A0A0C7NRH1</accession>
<dbReference type="SUPFAM" id="SSF55846">
    <property type="entry name" value="N-acetylmuramoyl-L-alanine amidase-like"/>
    <property type="match status" value="1"/>
</dbReference>